<dbReference type="AlphaFoldDB" id="A0A2V0NU93"/>
<evidence type="ECO:0000256" key="1">
    <source>
        <dbReference type="SAM" id="MobiDB-lite"/>
    </source>
</evidence>
<comment type="caution">
    <text evidence="2">The sequence shown here is derived from an EMBL/GenBank/DDBJ whole genome shotgun (WGS) entry which is preliminary data.</text>
</comment>
<accession>A0A2V0NU93</accession>
<feature type="region of interest" description="Disordered" evidence="1">
    <location>
        <begin position="341"/>
        <end position="373"/>
    </location>
</feature>
<organism evidence="2 3">
    <name type="scientific">Raphidocelis subcapitata</name>
    <dbReference type="NCBI Taxonomy" id="307507"/>
    <lineage>
        <taxon>Eukaryota</taxon>
        <taxon>Viridiplantae</taxon>
        <taxon>Chlorophyta</taxon>
        <taxon>core chlorophytes</taxon>
        <taxon>Chlorophyceae</taxon>
        <taxon>CS clade</taxon>
        <taxon>Sphaeropleales</taxon>
        <taxon>Selenastraceae</taxon>
        <taxon>Raphidocelis</taxon>
    </lineage>
</organism>
<protein>
    <submittedName>
        <fullName evidence="2">Uncharacterized protein</fullName>
    </submittedName>
</protein>
<sequence length="373" mass="37134">MKAWPTSAKNNSQRIAHLEAVLARRVATAEALLREGLRLRGRCAAAAAMVAQLEALVELRSLLQKPSVSDSAAPCGAAAAAPAALPSAAGADSSCGGAAGRGGGCGSERGSSDCGCTGPACNITPPLGWSPGVAAAAAAAMGADGECSNWLHGQLRDLALQCGCLLMRTCSGGPSAAAAARHLESLCSNMLASLAAATAATRDWRQLCALSLSPLDAAVAERLACSSGGDFADSVVRQLHPEQHASVEALCRLVRERDGRATAAIQQLLLEATGAENAADLAAALDGIERLQSARVHTITAATLALYGSLLTVEQAAVAAAAAWPWAPSLCALAEMLLGPDHGPSQPPAAGGGTAADGRGSARGGASADSSPL</sequence>
<evidence type="ECO:0000313" key="2">
    <source>
        <dbReference type="EMBL" id="GBF88395.1"/>
    </source>
</evidence>
<keyword evidence="3" id="KW-1185">Reference proteome</keyword>
<reference evidence="2 3" key="1">
    <citation type="journal article" date="2018" name="Sci. Rep.">
        <title>Raphidocelis subcapitata (=Pseudokirchneriella subcapitata) provides an insight into genome evolution and environmental adaptations in the Sphaeropleales.</title>
        <authorList>
            <person name="Suzuki S."/>
            <person name="Yamaguchi H."/>
            <person name="Nakajima N."/>
            <person name="Kawachi M."/>
        </authorList>
    </citation>
    <scope>NUCLEOTIDE SEQUENCE [LARGE SCALE GENOMIC DNA]</scope>
    <source>
        <strain evidence="2 3">NIES-35</strain>
    </source>
</reference>
<evidence type="ECO:0000313" key="3">
    <source>
        <dbReference type="Proteomes" id="UP000247498"/>
    </source>
</evidence>
<gene>
    <name evidence="2" type="ORF">Rsub_01107</name>
</gene>
<name>A0A2V0NU93_9CHLO</name>
<dbReference type="InParanoid" id="A0A2V0NU93"/>
<dbReference type="Proteomes" id="UP000247498">
    <property type="component" value="Unassembled WGS sequence"/>
</dbReference>
<feature type="compositionally biased region" description="Low complexity" evidence="1">
    <location>
        <begin position="356"/>
        <end position="373"/>
    </location>
</feature>
<dbReference type="EMBL" id="BDRX01000004">
    <property type="protein sequence ID" value="GBF88395.1"/>
    <property type="molecule type" value="Genomic_DNA"/>
</dbReference>
<proteinExistence type="predicted"/>